<dbReference type="EMBL" id="UOEW01000193">
    <property type="protein sequence ID" value="VAW38138.1"/>
    <property type="molecule type" value="Genomic_DNA"/>
</dbReference>
<keyword evidence="1" id="KW-0812">Transmembrane</keyword>
<protein>
    <recommendedName>
        <fullName evidence="3">Type IV pilin accessory protein</fullName>
    </recommendedName>
</protein>
<gene>
    <name evidence="2" type="ORF">MNBD_GAMMA01-267</name>
</gene>
<evidence type="ECO:0000256" key="1">
    <source>
        <dbReference type="SAM" id="Phobius"/>
    </source>
</evidence>
<evidence type="ECO:0000313" key="2">
    <source>
        <dbReference type="EMBL" id="VAW38138.1"/>
    </source>
</evidence>
<feature type="transmembrane region" description="Helical" evidence="1">
    <location>
        <begin position="7"/>
        <end position="30"/>
    </location>
</feature>
<keyword evidence="1" id="KW-1133">Transmembrane helix</keyword>
<proteinExistence type="predicted"/>
<organism evidence="2">
    <name type="scientific">hydrothermal vent metagenome</name>
    <dbReference type="NCBI Taxonomy" id="652676"/>
    <lineage>
        <taxon>unclassified sequences</taxon>
        <taxon>metagenomes</taxon>
        <taxon>ecological metagenomes</taxon>
    </lineage>
</organism>
<feature type="transmembrane region" description="Helical" evidence="1">
    <location>
        <begin position="74"/>
        <end position="93"/>
    </location>
</feature>
<evidence type="ECO:0008006" key="3">
    <source>
        <dbReference type="Google" id="ProtNLM"/>
    </source>
</evidence>
<reference evidence="2" key="1">
    <citation type="submission" date="2018-06" db="EMBL/GenBank/DDBJ databases">
        <authorList>
            <person name="Zhirakovskaya E."/>
        </authorList>
    </citation>
    <scope>NUCLEOTIDE SEQUENCE</scope>
</reference>
<name>A0A3B0V3N6_9ZZZZ</name>
<dbReference type="AlphaFoldDB" id="A0A3B0V3N6"/>
<sequence>MTKTKATLIHLSLSIIVIGLFILTVLYIWYPQPFFAISGVIEPLKLLIIVDVIVGPLLTFIVYKKGKKNLKFDLSVIVIMQIVALIYGAFTIYSGRAGLLVVNNGQFYYLAEKFASNDELQFAELKPSIFTPPKMAYMPSSNYLDVYSAYAEFVPLDSFEEMLLPYSLSVANMQAQFSSKQEQIELLSKKYSTEDIVFFILDKENIKYYVVFSIKQNRIIDYLKF</sequence>
<keyword evidence="1" id="KW-0472">Membrane</keyword>
<accession>A0A3B0V3N6</accession>
<feature type="transmembrane region" description="Helical" evidence="1">
    <location>
        <begin position="36"/>
        <end position="62"/>
    </location>
</feature>